<dbReference type="AlphaFoldDB" id="A0A147BS22"/>
<proteinExistence type="predicted"/>
<sequence>MTPLVVLPFLLPFALFVLTLLLGCPIYAWPTHSGAATTMKSVAILCFTLRPSAADATSHWSQSKAV</sequence>
<organism evidence="1">
    <name type="scientific">Ixodes ricinus</name>
    <name type="common">Common tick</name>
    <name type="synonym">Acarus ricinus</name>
    <dbReference type="NCBI Taxonomy" id="34613"/>
    <lineage>
        <taxon>Eukaryota</taxon>
        <taxon>Metazoa</taxon>
        <taxon>Ecdysozoa</taxon>
        <taxon>Arthropoda</taxon>
        <taxon>Chelicerata</taxon>
        <taxon>Arachnida</taxon>
        <taxon>Acari</taxon>
        <taxon>Parasitiformes</taxon>
        <taxon>Ixodida</taxon>
        <taxon>Ixodoidea</taxon>
        <taxon>Ixodidae</taxon>
        <taxon>Ixodinae</taxon>
        <taxon>Ixodes</taxon>
    </lineage>
</organism>
<name>A0A147BS22_IXORI</name>
<accession>A0A147BS22</accession>
<reference evidence="1" key="1">
    <citation type="journal article" date="2018" name="PLoS Negl. Trop. Dis.">
        <title>Sialome diversity of ticks revealed by RNAseq of single tick salivary glands.</title>
        <authorList>
            <person name="Perner J."/>
            <person name="Kropackova S."/>
            <person name="Kopacek P."/>
            <person name="Ribeiro J.M."/>
        </authorList>
    </citation>
    <scope>NUCLEOTIDE SEQUENCE</scope>
    <source>
        <strain evidence="1">Siblings of single egg batch collected in Ceske Budejovice</strain>
        <tissue evidence="1">Salivary glands</tissue>
    </source>
</reference>
<evidence type="ECO:0000313" key="1">
    <source>
        <dbReference type="EMBL" id="JAR93527.1"/>
    </source>
</evidence>
<dbReference type="EMBL" id="GEGO01001877">
    <property type="protein sequence ID" value="JAR93527.1"/>
    <property type="molecule type" value="Transcribed_RNA"/>
</dbReference>
<protein>
    <submittedName>
        <fullName evidence="1">Putative secreted protein</fullName>
    </submittedName>
</protein>